<proteinExistence type="predicted"/>
<reference evidence="2" key="1">
    <citation type="submission" date="2016-05" db="EMBL/GenBank/DDBJ databases">
        <authorList>
            <person name="Liu B."/>
            <person name="Wang J."/>
            <person name="Zhu Y."/>
            <person name="Liu G."/>
            <person name="Chen Q."/>
            <person name="Chen Z."/>
            <person name="Lan J."/>
            <person name="Che J."/>
            <person name="Ge C."/>
            <person name="Shi H."/>
            <person name="Pan Z."/>
            <person name="Liu X."/>
        </authorList>
    </citation>
    <scope>NUCLEOTIDE SEQUENCE [LARGE SCALE GENOMIC DNA]</scope>
    <source>
        <strain evidence="2">FJAT-27215</strain>
    </source>
</reference>
<dbReference type="RefSeq" id="WP_065409065.1">
    <property type="nucleotide sequence ID" value="NZ_MAYT01000001.1"/>
</dbReference>
<protein>
    <submittedName>
        <fullName evidence="1">Uncharacterized protein</fullName>
    </submittedName>
</protein>
<sequence length="118" mass="13253">MKLTCQTCDIVISNEVVELKDLSRLNDKDGQDYIPKGFFIIDNQDFCPELKGAIMINIKDSTNSKYHSDGSRLNGCCGYDGLDGMNRICSNNHEIGTEMSDCWMPHCIALNPNLVKFI</sequence>
<dbReference type="EMBL" id="MAYT01000001">
    <property type="protein sequence ID" value="OCA92576.1"/>
    <property type="molecule type" value="Genomic_DNA"/>
</dbReference>
<name>A0A1B9B902_9BACI</name>
<accession>A0A1B9B902</accession>
<comment type="caution">
    <text evidence="1">The sequence shown here is derived from an EMBL/GenBank/DDBJ whole genome shotgun (WGS) entry which is preliminary data.</text>
</comment>
<keyword evidence="2" id="KW-1185">Reference proteome</keyword>
<gene>
    <name evidence="1" type="ORF">A8F95_02450</name>
</gene>
<organism evidence="1 2">
    <name type="scientific">Pseudobacillus wudalianchiensis</name>
    <dbReference type="NCBI Taxonomy" id="1743143"/>
    <lineage>
        <taxon>Bacteria</taxon>
        <taxon>Bacillati</taxon>
        <taxon>Bacillota</taxon>
        <taxon>Bacilli</taxon>
        <taxon>Bacillales</taxon>
        <taxon>Bacillaceae</taxon>
        <taxon>Pseudobacillus</taxon>
    </lineage>
</organism>
<evidence type="ECO:0000313" key="1">
    <source>
        <dbReference type="EMBL" id="OCA92576.1"/>
    </source>
</evidence>
<dbReference type="Proteomes" id="UP000092578">
    <property type="component" value="Unassembled WGS sequence"/>
</dbReference>
<dbReference type="AlphaFoldDB" id="A0A1B9B902"/>
<evidence type="ECO:0000313" key="2">
    <source>
        <dbReference type="Proteomes" id="UP000092578"/>
    </source>
</evidence>